<feature type="domain" description="HTH luxR-type" evidence="3">
    <location>
        <begin position="892"/>
        <end position="957"/>
    </location>
</feature>
<dbReference type="InterPro" id="IPR000792">
    <property type="entry name" value="Tscrpt_reg_LuxR_C"/>
</dbReference>
<protein>
    <submittedName>
        <fullName evidence="4">AAA family ATPase</fullName>
    </submittedName>
</protein>
<dbReference type="SMART" id="SM00421">
    <property type="entry name" value="HTH_LUXR"/>
    <property type="match status" value="1"/>
</dbReference>
<dbReference type="InterPro" id="IPR036388">
    <property type="entry name" value="WH-like_DNA-bd_sf"/>
</dbReference>
<evidence type="ECO:0000313" key="4">
    <source>
        <dbReference type="EMBL" id="MCS0498146.1"/>
    </source>
</evidence>
<proteinExistence type="predicted"/>
<dbReference type="InterPro" id="IPR016032">
    <property type="entry name" value="Sig_transdc_resp-reg_C-effctor"/>
</dbReference>
<dbReference type="InterPro" id="IPR027417">
    <property type="entry name" value="P-loop_NTPase"/>
</dbReference>
<dbReference type="CDD" id="cd06170">
    <property type="entry name" value="LuxR_C_like"/>
    <property type="match status" value="1"/>
</dbReference>
<dbReference type="Proteomes" id="UP001205337">
    <property type="component" value="Unassembled WGS sequence"/>
</dbReference>
<keyword evidence="2" id="KW-0067">ATP-binding</keyword>
<keyword evidence="1" id="KW-0547">Nucleotide-binding</keyword>
<dbReference type="EMBL" id="JANTHX010000003">
    <property type="protein sequence ID" value="MCS0498146.1"/>
    <property type="molecule type" value="Genomic_DNA"/>
</dbReference>
<dbReference type="PROSITE" id="PS50043">
    <property type="entry name" value="HTH_LUXR_2"/>
    <property type="match status" value="1"/>
</dbReference>
<evidence type="ECO:0000313" key="5">
    <source>
        <dbReference type="Proteomes" id="UP001205337"/>
    </source>
</evidence>
<reference evidence="4 5" key="1">
    <citation type="submission" date="2022-08" db="EMBL/GenBank/DDBJ databases">
        <authorList>
            <person name="Li F."/>
        </authorList>
    </citation>
    <scope>NUCLEOTIDE SEQUENCE [LARGE SCALE GENOMIC DNA]</scope>
    <source>
        <strain evidence="4 5">10F1B-8-1</strain>
    </source>
</reference>
<dbReference type="Gene3D" id="1.25.40.10">
    <property type="entry name" value="Tetratricopeptide repeat domain"/>
    <property type="match status" value="2"/>
</dbReference>
<dbReference type="SUPFAM" id="SSF46894">
    <property type="entry name" value="C-terminal effector domain of the bipartite response regulators"/>
    <property type="match status" value="1"/>
</dbReference>
<dbReference type="RefSeq" id="WP_258797021.1">
    <property type="nucleotide sequence ID" value="NZ_JANTHX010000003.1"/>
</dbReference>
<dbReference type="PRINTS" id="PR00038">
    <property type="entry name" value="HTHLUXR"/>
</dbReference>
<dbReference type="Gene3D" id="1.10.10.10">
    <property type="entry name" value="Winged helix-like DNA-binding domain superfamily/Winged helix DNA-binding domain"/>
    <property type="match status" value="1"/>
</dbReference>
<dbReference type="PANTHER" id="PTHR16305">
    <property type="entry name" value="TESTICULAR SOLUBLE ADENYLYL CYCLASE"/>
    <property type="match status" value="1"/>
</dbReference>
<dbReference type="InterPro" id="IPR041664">
    <property type="entry name" value="AAA_16"/>
</dbReference>
<dbReference type="InterPro" id="IPR011990">
    <property type="entry name" value="TPR-like_helical_dom_sf"/>
</dbReference>
<dbReference type="PANTHER" id="PTHR16305:SF35">
    <property type="entry name" value="TRANSCRIPTIONAL ACTIVATOR DOMAIN"/>
    <property type="match status" value="1"/>
</dbReference>
<name>A0ABT1ZBR4_9MICO</name>
<dbReference type="SUPFAM" id="SSF52540">
    <property type="entry name" value="P-loop containing nucleoside triphosphate hydrolases"/>
    <property type="match status" value="1"/>
</dbReference>
<evidence type="ECO:0000256" key="1">
    <source>
        <dbReference type="ARBA" id="ARBA00022741"/>
    </source>
</evidence>
<evidence type="ECO:0000256" key="2">
    <source>
        <dbReference type="ARBA" id="ARBA00022840"/>
    </source>
</evidence>
<comment type="caution">
    <text evidence="4">The sequence shown here is derived from an EMBL/GenBank/DDBJ whole genome shotgun (WGS) entry which is preliminary data.</text>
</comment>
<dbReference type="Pfam" id="PF00196">
    <property type="entry name" value="GerE"/>
    <property type="match status" value="1"/>
</dbReference>
<dbReference type="PROSITE" id="PS00622">
    <property type="entry name" value="HTH_LUXR_1"/>
    <property type="match status" value="1"/>
</dbReference>
<keyword evidence="5" id="KW-1185">Reference proteome</keyword>
<dbReference type="Pfam" id="PF13191">
    <property type="entry name" value="AAA_16"/>
    <property type="match status" value="1"/>
</dbReference>
<evidence type="ECO:0000259" key="3">
    <source>
        <dbReference type="PROSITE" id="PS50043"/>
    </source>
</evidence>
<organism evidence="4 5">
    <name type="scientific">Protaetiibacter mangrovi</name>
    <dbReference type="NCBI Taxonomy" id="2970926"/>
    <lineage>
        <taxon>Bacteria</taxon>
        <taxon>Bacillati</taxon>
        <taxon>Actinomycetota</taxon>
        <taxon>Actinomycetes</taxon>
        <taxon>Micrococcales</taxon>
        <taxon>Microbacteriaceae</taxon>
        <taxon>Protaetiibacter</taxon>
    </lineage>
</organism>
<dbReference type="SUPFAM" id="SSF48452">
    <property type="entry name" value="TPR-like"/>
    <property type="match status" value="2"/>
</dbReference>
<gene>
    <name evidence="4" type="ORF">NUH29_01100</name>
</gene>
<sequence>MRIQTVSPMVGRDVERGELADAWTEAREGDPRIVVVGGEAGIGKSRLIDEFLAGLDDRTVVARGQCVEFGAVGIPYAPLVGVLRDLVTAVGADAVFEAAAGGASTLHALVEARTPVERDERLGVERLDEVVTTILESLSAQRDVVVVVEDVHWADPATLDVLRFLARMLRSGRLLVVASYRSDDVRRGHPLRALLAELERTRRVSRILLARLDAAEVRAQLAGLLGGLPSAEQARTVFDRSEGVPFFVEELVGCGGELADGVPATLRELLLARYEGLTPAARRLVRLLAAGGGQVDHEILVGVGDSDPDQLDAALREAIEAGVLVVSGRGYDFRHALVREAVVDELLPGERAQVHAAYAVALSAQSVEPTARAGRSVLISAHWLEAHDLEQAFRSSLDGMRLSRAAFAYASAAQLGERALSLWNRIPDPVASAGASHVQLLDRVARSWRAAGEPQRALATIDLAISEAGTDDPVELARLVRNRGLMLGTEGHVDSLTMYERALAILGDADEPALRAGLLAEAASKYMVSGRSEEAIAAASEALATAPPDAPRIRSIAANVRAGTLTHLGRIDEGAADYDLARREAGDDRDALLRYHVNYSDSLHLLGRYDESMRVALAGIRIAEASGVARTSGAILALNTVDPLFALGEWDRADALIEDSLDLDPPVVFRVYLRRARIRSVLWRGDPARAAALFEQWQSSMRQIAEFEDQVAAGLALDIAEVHLALGDTDAAWEWAGRLVEREHLASAPWELPIAPVVARIIARRREASGDPGRQGDDVARLRAVIARDAWPTRPLWAAFVEAELGGPSGAGDDVDAWHAALALAASAETAVLTRLQLLEGLARARLRTGDRDGASETLASLSSEASRIGARWFVDEAARLVASGGLAVPVRTSASDELTARERQVLELIAEGLSNGQIAERLYISRKTVSVHVSAVLRKLGATSRTEAARRLLSASPLGTSPVSASPGAPRAARP</sequence>
<accession>A0ABT1ZBR4</accession>